<dbReference type="Gramene" id="OBART06G00510.1">
    <property type="protein sequence ID" value="OBART06G00510.1"/>
    <property type="gene ID" value="OBART06G00510"/>
</dbReference>
<feature type="domain" description="DUF3615" evidence="1">
    <location>
        <begin position="114"/>
        <end position="183"/>
    </location>
</feature>
<name>A0A0D3GBW5_9ORYZ</name>
<organism evidence="2">
    <name type="scientific">Oryza barthii</name>
    <dbReference type="NCBI Taxonomy" id="65489"/>
    <lineage>
        <taxon>Eukaryota</taxon>
        <taxon>Viridiplantae</taxon>
        <taxon>Streptophyta</taxon>
        <taxon>Embryophyta</taxon>
        <taxon>Tracheophyta</taxon>
        <taxon>Spermatophyta</taxon>
        <taxon>Magnoliopsida</taxon>
        <taxon>Liliopsida</taxon>
        <taxon>Poales</taxon>
        <taxon>Poaceae</taxon>
        <taxon>BOP clade</taxon>
        <taxon>Oryzoideae</taxon>
        <taxon>Oryzeae</taxon>
        <taxon>Oryzinae</taxon>
        <taxon>Oryza</taxon>
    </lineage>
</organism>
<evidence type="ECO:0000259" key="1">
    <source>
        <dbReference type="Pfam" id="PF12274"/>
    </source>
</evidence>
<evidence type="ECO:0000313" key="2">
    <source>
        <dbReference type="EnsemblPlants" id="OBART06G00510.1"/>
    </source>
</evidence>
<dbReference type="Pfam" id="PF12274">
    <property type="entry name" value="DUF3615"/>
    <property type="match status" value="1"/>
</dbReference>
<protein>
    <recommendedName>
        <fullName evidence="1">DUF3615 domain-containing protein</fullName>
    </recommendedName>
</protein>
<accession>A0A0D3GBW5</accession>
<evidence type="ECO:0000313" key="3">
    <source>
        <dbReference type="Proteomes" id="UP000026960"/>
    </source>
</evidence>
<dbReference type="AlphaFoldDB" id="A0A0D3GBW5"/>
<keyword evidence="3" id="KW-1185">Reference proteome</keyword>
<dbReference type="InterPro" id="IPR022059">
    <property type="entry name" value="DUF3615"/>
</dbReference>
<dbReference type="PANTHER" id="PTHR34710">
    <property type="entry name" value="OS03G0834100 PROTEIN"/>
    <property type="match status" value="1"/>
</dbReference>
<dbReference type="EnsemblPlants" id="OBART06G00510.1">
    <property type="protein sequence ID" value="OBART06G00510.1"/>
    <property type="gene ID" value="OBART06G00510"/>
</dbReference>
<sequence length="208" mass="23887">MGLVLGRATKGDEVRWVMVEGGAVLDDPKRPPYLEEQEQARQQLLVMGSCTEHRTPMTEQERRAEYIQEALAHYNSPRWRRHCKSQGVDDDYLVFDPVEDSKLLPDPPPIAACSIRFRGLFYLHLNFVARSIKNPTHKHLLFAELRFTPYLLDAPSFVHACTLPLPTTTTTCAFCPPARLLHPTNFPHCGNQQHKDELDFWVQNLNLL</sequence>
<proteinExistence type="predicted"/>
<reference evidence="2" key="1">
    <citation type="journal article" date="2009" name="Rice">
        <title>De Novo Next Generation Sequencing of Plant Genomes.</title>
        <authorList>
            <person name="Rounsley S."/>
            <person name="Marri P.R."/>
            <person name="Yu Y."/>
            <person name="He R."/>
            <person name="Sisneros N."/>
            <person name="Goicoechea J.L."/>
            <person name="Lee S.J."/>
            <person name="Angelova A."/>
            <person name="Kudrna D."/>
            <person name="Luo M."/>
            <person name="Affourtit J."/>
            <person name="Desany B."/>
            <person name="Knight J."/>
            <person name="Niazi F."/>
            <person name="Egholm M."/>
            <person name="Wing R.A."/>
        </authorList>
    </citation>
    <scope>NUCLEOTIDE SEQUENCE [LARGE SCALE GENOMIC DNA]</scope>
    <source>
        <strain evidence="2">cv. IRGC 105608</strain>
    </source>
</reference>
<dbReference type="PANTHER" id="PTHR34710:SF10">
    <property type="entry name" value="EXPRESSED PROTEIN"/>
    <property type="match status" value="1"/>
</dbReference>
<dbReference type="HOGENOM" id="CLU_1423663_0_0_1"/>
<reference evidence="2" key="2">
    <citation type="submission" date="2015-03" db="UniProtKB">
        <authorList>
            <consortium name="EnsemblPlants"/>
        </authorList>
    </citation>
    <scope>IDENTIFICATION</scope>
</reference>
<dbReference type="Proteomes" id="UP000026960">
    <property type="component" value="Chromosome 6"/>
</dbReference>
<dbReference type="PaxDb" id="65489-OBART06G00510.1"/>